<dbReference type="HOGENOM" id="CLU_187364_0_0_2"/>
<accession>A0A097QVZ7</accession>
<proteinExistence type="predicted"/>
<dbReference type="KEGG" id="teu:TEU_09910"/>
<protein>
    <submittedName>
        <fullName evidence="1">Uncharacterized protein</fullName>
    </submittedName>
</protein>
<dbReference type="AlphaFoldDB" id="A0A097QVZ7"/>
<dbReference type="EMBL" id="CP008887">
    <property type="protein sequence ID" value="AIU70621.1"/>
    <property type="molecule type" value="Genomic_DNA"/>
</dbReference>
<organism evidence="1 2">
    <name type="scientific">Thermococcus eurythermalis</name>
    <dbReference type="NCBI Taxonomy" id="1505907"/>
    <lineage>
        <taxon>Archaea</taxon>
        <taxon>Methanobacteriati</taxon>
        <taxon>Methanobacteriota</taxon>
        <taxon>Thermococci</taxon>
        <taxon>Thermococcales</taxon>
        <taxon>Thermococcaceae</taxon>
        <taxon>Thermococcus</taxon>
    </lineage>
</organism>
<dbReference type="GeneID" id="25153747"/>
<keyword evidence="2" id="KW-1185">Reference proteome</keyword>
<evidence type="ECO:0000313" key="2">
    <source>
        <dbReference type="Proteomes" id="UP000029980"/>
    </source>
</evidence>
<reference evidence="1 2" key="1">
    <citation type="journal article" date="2015" name="Int. J. Syst. Evol. Microbiol.">
        <title>Thermococcus eurythermalis sp. nov., a conditional piezophilic hyperthermophilic archaeon with a wide temperature range isolated from an oil-immersed chimney in the Guaymas Basin.</title>
        <authorList>
            <person name="Zhao W."/>
            <person name="Zeng X."/>
            <person name="Xiao X."/>
        </authorList>
    </citation>
    <scope>NUCLEOTIDE SEQUENCE [LARGE SCALE GENOMIC DNA]</scope>
    <source>
        <strain evidence="1 2">A501</strain>
    </source>
</reference>
<dbReference type="Proteomes" id="UP000029980">
    <property type="component" value="Chromosome"/>
</dbReference>
<gene>
    <name evidence="1" type="ORF">TEU_09910</name>
</gene>
<dbReference type="RefSeq" id="WP_050003587.1">
    <property type="nucleotide sequence ID" value="NZ_CP008887.1"/>
</dbReference>
<sequence length="71" mass="8452">MERVKSILQRRLEVVKRRKELLVLEEAKLVRLARQKKNVSSKLSKVRREKLAIMAEEARLLRALKQSSYSY</sequence>
<evidence type="ECO:0000313" key="1">
    <source>
        <dbReference type="EMBL" id="AIU70621.1"/>
    </source>
</evidence>
<name>A0A097QVZ7_9EURY</name>